<reference evidence="4" key="1">
    <citation type="journal article" date="2019" name="Int. J. Syst. Evol. Microbiol.">
        <title>The Global Catalogue of Microorganisms (GCM) 10K type strain sequencing project: providing services to taxonomists for standard genome sequencing and annotation.</title>
        <authorList>
            <consortium name="The Broad Institute Genomics Platform"/>
            <consortium name="The Broad Institute Genome Sequencing Center for Infectious Disease"/>
            <person name="Wu L."/>
            <person name="Ma J."/>
        </authorList>
    </citation>
    <scope>NUCLEOTIDE SEQUENCE [LARGE SCALE GENOMIC DNA]</scope>
    <source>
        <strain evidence="4">JCM 16673</strain>
    </source>
</reference>
<dbReference type="Proteomes" id="UP001501353">
    <property type="component" value="Unassembled WGS sequence"/>
</dbReference>
<name>A0ABP7SW88_9BURK</name>
<proteinExistence type="predicted"/>
<accession>A0ABP7SW88</accession>
<dbReference type="EMBL" id="BAAAZE010000005">
    <property type="protein sequence ID" value="GAA4017465.1"/>
    <property type="molecule type" value="Genomic_DNA"/>
</dbReference>
<evidence type="ECO:0000313" key="3">
    <source>
        <dbReference type="EMBL" id="GAA4017465.1"/>
    </source>
</evidence>
<protein>
    <submittedName>
        <fullName evidence="3">Uncharacterized protein</fullName>
    </submittedName>
</protein>
<evidence type="ECO:0000313" key="4">
    <source>
        <dbReference type="Proteomes" id="UP001501353"/>
    </source>
</evidence>
<evidence type="ECO:0000256" key="1">
    <source>
        <dbReference type="SAM" id="Coils"/>
    </source>
</evidence>
<sequence length="624" mass="66635">MPTLQQPSLTPDQVQRIEQFLAANATPDQPAFTPEDRANLTTLLSMQDAIEAVINPSAPAPNAMLLREDMDKLIQSMQIKFADDREKQQWAAEIGALKAVYPDTAKGGLLLYNLLSRALIGLYHNAPQITSGHAGTSNGMASPGASRLGALASLLSFVPMAGNQATLAVQAGISIVDQKRMARNLLKGLEAMASVGNAGTPLEQEATMRHITHALAYRLTLHHCEKPLSGDSAVTQAVKSAIGIDNRSINNFQSYAQKITKAIMKSDETFDGANVGLAINRLLTAALTGTVTGPSQERAQKNALALGEEHQRIIDGLRAAAVPVNPVPARSTAPVTGVLPLRLQSSGWVRPTQARLPDLVSALGILEPAADEVVTPKSQRLLDKIYRSDDEEKVMDAGVMLDTRVRMKQEQQQNAQLRAVLQTLIDKPADPALGTLRQDVDRLSDQLASLQTTLTAAHGSATSAQADIRALTSQVLALSTTLASLEGGVTAMRVALDDLPTKGELAELGQSVAQLGQQEQYLTRGFRDLERTVSKLSDESDPGASSSGGQMMMMARSGRAQGQSVADQYAQLTKLQDHVSTLALAIADLQAQLGVATPKPEPDPNEATNRSQLFGNLFNKASRR</sequence>
<organism evidence="3 4">
    <name type="scientific">Actimicrobium antarcticum</name>
    <dbReference type="NCBI Taxonomy" id="1051899"/>
    <lineage>
        <taxon>Bacteria</taxon>
        <taxon>Pseudomonadati</taxon>
        <taxon>Pseudomonadota</taxon>
        <taxon>Betaproteobacteria</taxon>
        <taxon>Burkholderiales</taxon>
        <taxon>Oxalobacteraceae</taxon>
        <taxon>Actimicrobium</taxon>
    </lineage>
</organism>
<keyword evidence="1" id="KW-0175">Coiled coil</keyword>
<dbReference type="Gene3D" id="1.10.287.1490">
    <property type="match status" value="1"/>
</dbReference>
<feature type="coiled-coil region" evidence="1">
    <location>
        <begin position="407"/>
        <end position="453"/>
    </location>
</feature>
<keyword evidence="4" id="KW-1185">Reference proteome</keyword>
<comment type="caution">
    <text evidence="3">The sequence shown here is derived from an EMBL/GenBank/DDBJ whole genome shotgun (WGS) entry which is preliminary data.</text>
</comment>
<feature type="region of interest" description="Disordered" evidence="2">
    <location>
        <begin position="595"/>
        <end position="624"/>
    </location>
</feature>
<evidence type="ECO:0000256" key="2">
    <source>
        <dbReference type="SAM" id="MobiDB-lite"/>
    </source>
</evidence>
<gene>
    <name evidence="3" type="ORF">GCM10022212_11310</name>
</gene>